<gene>
    <name evidence="4" type="ORF">LZC94_22005</name>
</gene>
<proteinExistence type="inferred from homology"/>
<dbReference type="SUPFAM" id="SSF51735">
    <property type="entry name" value="NAD(P)-binding Rossmann-fold domains"/>
    <property type="match status" value="1"/>
</dbReference>
<dbReference type="NCBIfam" id="NF006597">
    <property type="entry name" value="PRK09134.1"/>
    <property type="match status" value="1"/>
</dbReference>
<evidence type="ECO:0000256" key="3">
    <source>
        <dbReference type="SAM" id="MobiDB-lite"/>
    </source>
</evidence>
<sequence length="269" mass="28662">MHETGPQPQPQPQVQGTTPSAALVTGGGRRIGRAIGLGLARRGFRVAVHYGQSQAEAEAVVAEIAAEGGKAVALGADLGREAEVSTLLERAIEALGPIGCLVNNASRFEYDSALSATRDSWDLHLETNLRAPFVLMQAFARELPPAHSGCIINVLDERVWNLTPHFVSYTVSKTALWTLTQTMALALAPRIRVNAIGPGPTLPSVHQSPEQFARQVQRLPLQRGASPEEISHAVNFLLDAPAMTGQMIALDGGQHLGWAQPGPDDAARD</sequence>
<protein>
    <submittedName>
        <fullName evidence="4">SDR family oxidoreductase</fullName>
    </submittedName>
</protein>
<dbReference type="Proteomes" id="UP001370348">
    <property type="component" value="Chromosome"/>
</dbReference>
<organism evidence="4 5">
    <name type="scientific">Pendulispora albinea</name>
    <dbReference type="NCBI Taxonomy" id="2741071"/>
    <lineage>
        <taxon>Bacteria</taxon>
        <taxon>Pseudomonadati</taxon>
        <taxon>Myxococcota</taxon>
        <taxon>Myxococcia</taxon>
        <taxon>Myxococcales</taxon>
        <taxon>Sorangiineae</taxon>
        <taxon>Pendulisporaceae</taxon>
        <taxon>Pendulispora</taxon>
    </lineage>
</organism>
<accession>A0ABZ2MBL3</accession>
<evidence type="ECO:0000256" key="2">
    <source>
        <dbReference type="ARBA" id="ARBA00023002"/>
    </source>
</evidence>
<comment type="similarity">
    <text evidence="1">Belongs to the short-chain dehydrogenases/reductases (SDR) family.</text>
</comment>
<dbReference type="PANTHER" id="PTHR43639:SF1">
    <property type="entry name" value="SHORT-CHAIN DEHYDROGENASE_REDUCTASE FAMILY PROTEIN"/>
    <property type="match status" value="1"/>
</dbReference>
<evidence type="ECO:0000256" key="1">
    <source>
        <dbReference type="ARBA" id="ARBA00006484"/>
    </source>
</evidence>
<keyword evidence="5" id="KW-1185">Reference proteome</keyword>
<feature type="region of interest" description="Disordered" evidence="3">
    <location>
        <begin position="1"/>
        <end position="23"/>
    </location>
</feature>
<dbReference type="InterPro" id="IPR036291">
    <property type="entry name" value="NAD(P)-bd_dom_sf"/>
</dbReference>
<dbReference type="EMBL" id="CP089984">
    <property type="protein sequence ID" value="WXB19885.1"/>
    <property type="molecule type" value="Genomic_DNA"/>
</dbReference>
<dbReference type="PRINTS" id="PR00081">
    <property type="entry name" value="GDHRDH"/>
</dbReference>
<evidence type="ECO:0000313" key="4">
    <source>
        <dbReference type="EMBL" id="WXB19885.1"/>
    </source>
</evidence>
<dbReference type="RefSeq" id="WP_394829483.1">
    <property type="nucleotide sequence ID" value="NZ_CP089984.1"/>
</dbReference>
<dbReference type="PANTHER" id="PTHR43639">
    <property type="entry name" value="OXIDOREDUCTASE, SHORT-CHAIN DEHYDROGENASE/REDUCTASE FAMILY (AFU_ORTHOLOGUE AFUA_5G02870)"/>
    <property type="match status" value="1"/>
</dbReference>
<dbReference type="Gene3D" id="3.40.50.720">
    <property type="entry name" value="NAD(P)-binding Rossmann-like Domain"/>
    <property type="match status" value="1"/>
</dbReference>
<dbReference type="PROSITE" id="PS00061">
    <property type="entry name" value="ADH_SHORT"/>
    <property type="match status" value="1"/>
</dbReference>
<reference evidence="4 5" key="1">
    <citation type="submission" date="2021-12" db="EMBL/GenBank/DDBJ databases">
        <title>Discovery of the Pendulisporaceae a myxobacterial family with distinct sporulation behavior and unique specialized metabolism.</title>
        <authorList>
            <person name="Garcia R."/>
            <person name="Popoff A."/>
            <person name="Bader C.D."/>
            <person name="Loehr J."/>
            <person name="Walesch S."/>
            <person name="Walt C."/>
            <person name="Boldt J."/>
            <person name="Bunk B."/>
            <person name="Haeckl F.J.F.P.J."/>
            <person name="Gunesch A.P."/>
            <person name="Birkelbach J."/>
            <person name="Nuebel U."/>
            <person name="Pietschmann T."/>
            <person name="Bach T."/>
            <person name="Mueller R."/>
        </authorList>
    </citation>
    <scope>NUCLEOTIDE SEQUENCE [LARGE SCALE GENOMIC DNA]</scope>
    <source>
        <strain evidence="4 5">MSr11954</strain>
    </source>
</reference>
<keyword evidence="2" id="KW-0560">Oxidoreductase</keyword>
<dbReference type="InterPro" id="IPR020904">
    <property type="entry name" value="Sc_DH/Rdtase_CS"/>
</dbReference>
<feature type="compositionally biased region" description="Low complexity" evidence="3">
    <location>
        <begin position="1"/>
        <end position="19"/>
    </location>
</feature>
<dbReference type="Pfam" id="PF00106">
    <property type="entry name" value="adh_short"/>
    <property type="match status" value="1"/>
</dbReference>
<name>A0ABZ2MBL3_9BACT</name>
<dbReference type="InterPro" id="IPR002347">
    <property type="entry name" value="SDR_fam"/>
</dbReference>
<evidence type="ECO:0000313" key="5">
    <source>
        <dbReference type="Proteomes" id="UP001370348"/>
    </source>
</evidence>